<accession>A0A437MQ33</accession>
<evidence type="ECO:0008006" key="5">
    <source>
        <dbReference type="Google" id="ProtNLM"/>
    </source>
</evidence>
<comment type="caution">
    <text evidence="3">The sequence shown here is derived from an EMBL/GenBank/DDBJ whole genome shotgun (WGS) entry which is preliminary data.</text>
</comment>
<evidence type="ECO:0000313" key="4">
    <source>
        <dbReference type="Proteomes" id="UP000282759"/>
    </source>
</evidence>
<reference evidence="3 4" key="1">
    <citation type="submission" date="2019-01" db="EMBL/GenBank/DDBJ databases">
        <authorList>
            <person name="Chen W.-M."/>
        </authorList>
    </citation>
    <scope>NUCLEOTIDE SEQUENCE [LARGE SCALE GENOMIC DNA]</scope>
    <source>
        <strain evidence="3 4">YBJ-36</strain>
    </source>
</reference>
<dbReference type="Pfam" id="PF04432">
    <property type="entry name" value="FrhB_FdhB_C"/>
    <property type="match status" value="1"/>
</dbReference>
<organism evidence="3 4">
    <name type="scientific">Mucilaginibacter limnophilus</name>
    <dbReference type="NCBI Taxonomy" id="1932778"/>
    <lineage>
        <taxon>Bacteria</taxon>
        <taxon>Pseudomonadati</taxon>
        <taxon>Bacteroidota</taxon>
        <taxon>Sphingobacteriia</taxon>
        <taxon>Sphingobacteriales</taxon>
        <taxon>Sphingobacteriaceae</taxon>
        <taxon>Mucilaginibacter</taxon>
    </lineage>
</organism>
<dbReference type="InterPro" id="IPR045220">
    <property type="entry name" value="FRHB/FDHB/HCAR-like"/>
</dbReference>
<sequence length="471" mass="53105">MEANSSNIQNLNKVVRGGYCVGCGACSFVGGTEMKINDYGEYYPDLSSFSIENNTATTEKMEFVCPSLNPQFNENVLAASFLNNCDNPSKYIGPFQDVYAGYVKEGQYRNNGTSGGFGTWVGAELFMKGMIDGVIHVKENKREGALDPFFKYGISTTIEEITKGARTKYHVIEVSEILQMIKDKPGKYLFIGLPCMVKAIRRVQLVDPVIKDSIIYTAALVCGHLKSINWTLSLGWGKGILPENAVRFKYRTKADDIPARAYVFTAYAGDYEIREDSGNVVGGKFNQGALMLPACNFCDDVVGETADLTIGDAWLPQFEIDSSGTNLLIVRNSELNDLVNAAKVTDRVYLEDLTEKDAISAQSGGFRQRRDGLSYRLEKVDRKGLWRPIKRVKPGEFIMPPLRKLIYAMRFDVTLRSRENFKTALQRNDYNYYKQRMQVQLKLLRLLEISSSASRIIKRKISYFRLKQVNK</sequence>
<dbReference type="GO" id="GO:0052592">
    <property type="term" value="F:oxidoreductase activity, acting on CH or CH2 groups, with an iron-sulfur protein as acceptor"/>
    <property type="evidence" value="ECO:0007669"/>
    <property type="project" value="TreeGrafter"/>
</dbReference>
<dbReference type="Pfam" id="PF04422">
    <property type="entry name" value="FrhB_FdhB_N"/>
    <property type="match status" value="1"/>
</dbReference>
<keyword evidence="4" id="KW-1185">Reference proteome</keyword>
<dbReference type="PANTHER" id="PTHR31332:SF0">
    <property type="entry name" value="7-HYDROXYMETHYL CHLOROPHYLL A REDUCTASE, CHLOROPLASTIC"/>
    <property type="match status" value="1"/>
</dbReference>
<evidence type="ECO:0000259" key="1">
    <source>
        <dbReference type="Pfam" id="PF04422"/>
    </source>
</evidence>
<name>A0A437MQ33_9SPHI</name>
<dbReference type="EMBL" id="SACK01000007">
    <property type="protein sequence ID" value="RVT99758.1"/>
    <property type="molecule type" value="Genomic_DNA"/>
</dbReference>
<proteinExistence type="predicted"/>
<feature type="domain" description="Coenzyme F420 hydrogenase/dehydrogenase beta subunit C-terminal" evidence="2">
    <location>
        <begin position="187"/>
        <end position="355"/>
    </location>
</feature>
<dbReference type="RefSeq" id="WP_127706382.1">
    <property type="nucleotide sequence ID" value="NZ_SACK01000007.1"/>
</dbReference>
<protein>
    <recommendedName>
        <fullName evidence="5">Coenzyme F420 hydrogenase</fullName>
    </recommendedName>
</protein>
<evidence type="ECO:0000259" key="2">
    <source>
        <dbReference type="Pfam" id="PF04432"/>
    </source>
</evidence>
<dbReference type="InterPro" id="IPR007525">
    <property type="entry name" value="FrhB_FdhB_C"/>
</dbReference>
<dbReference type="PANTHER" id="PTHR31332">
    <property type="entry name" value="7-HYDROXYMETHYL CHLOROPHYLL A REDUCTASE, CHLOROPLASTIC"/>
    <property type="match status" value="1"/>
</dbReference>
<dbReference type="InterPro" id="IPR007516">
    <property type="entry name" value="Co_F420_Hydgase/DH_bsu_N"/>
</dbReference>
<dbReference type="OrthoDB" id="9813230at2"/>
<dbReference type="AlphaFoldDB" id="A0A437MQ33"/>
<gene>
    <name evidence="3" type="ORF">EOD41_15040</name>
</gene>
<dbReference type="Proteomes" id="UP000282759">
    <property type="component" value="Unassembled WGS sequence"/>
</dbReference>
<evidence type="ECO:0000313" key="3">
    <source>
        <dbReference type="EMBL" id="RVT99758.1"/>
    </source>
</evidence>
<feature type="domain" description="Coenzyme F420 hydrogenase/dehydrogenase beta subunit N-terminal" evidence="1">
    <location>
        <begin position="98"/>
        <end position="178"/>
    </location>
</feature>